<dbReference type="InterPro" id="IPR023087">
    <property type="entry name" value="Flg_Motor_Flig_C"/>
</dbReference>
<evidence type="ECO:0000313" key="14">
    <source>
        <dbReference type="Proteomes" id="UP001157160"/>
    </source>
</evidence>
<sequence>MSVQRPGTLSGAQRVAVILMQLDQQHAAEVMKEFTDDEAEAVTAEILAMQRVDSFIAESAVDEFYDLTTEGRRLSRGGRDVAVGLLEASYGAERAAGVLDRVASTLNGRSFEFLEQAEASHLRTLLDAELPQTIALVLTHLRPDLASAVLAGLEDDVRADVVQCIATMGAATPEAVAIVADSLRSRIAAVITPREAVSVTGGVQPLVDILNRADAATERAMLEALEVRDPVLAEEVRARMVTFEDLLRLTNRDVQAVLRGIEPAVLALALRAASERIETTIRGNISERQKELVDDEIGLLGQVRLSQVEEARAAIVGAMRSLDAEGVISLQFEDEEADDYV</sequence>
<evidence type="ECO:0000259" key="10">
    <source>
        <dbReference type="Pfam" id="PF01706"/>
    </source>
</evidence>
<dbReference type="NCBIfam" id="TIGR00207">
    <property type="entry name" value="fliG"/>
    <property type="match status" value="1"/>
</dbReference>
<dbReference type="GO" id="GO:0006935">
    <property type="term" value="P:chemotaxis"/>
    <property type="evidence" value="ECO:0007669"/>
    <property type="project" value="UniProtKB-KW"/>
</dbReference>
<dbReference type="InterPro" id="IPR032779">
    <property type="entry name" value="FliG_M"/>
</dbReference>
<evidence type="ECO:0000256" key="4">
    <source>
        <dbReference type="ARBA" id="ARBA00021870"/>
    </source>
</evidence>
<evidence type="ECO:0000256" key="1">
    <source>
        <dbReference type="ARBA" id="ARBA00004117"/>
    </source>
</evidence>
<keyword evidence="5" id="KW-1003">Cell membrane</keyword>
<dbReference type="InterPro" id="IPR000090">
    <property type="entry name" value="Flg_Motor_Flig"/>
</dbReference>
<reference evidence="13 14" key="1">
    <citation type="journal article" date="2014" name="Int. J. Syst. Evol. Microbiol.">
        <title>Complete genome sequence of Corynebacterium casei LMG S-19264T (=DSM 44701T), isolated from a smear-ripened cheese.</title>
        <authorList>
            <consortium name="US DOE Joint Genome Institute (JGI-PGF)"/>
            <person name="Walter F."/>
            <person name="Albersmeier A."/>
            <person name="Kalinowski J."/>
            <person name="Ruckert C."/>
        </authorList>
    </citation>
    <scope>NUCLEOTIDE SEQUENCE [LARGE SCALE GENOMIC DNA]</scope>
    <source>
        <strain evidence="13 14">NBRC 112289</strain>
    </source>
</reference>
<dbReference type="GO" id="GO:0003774">
    <property type="term" value="F:cytoskeletal motor activity"/>
    <property type="evidence" value="ECO:0007669"/>
    <property type="project" value="InterPro"/>
</dbReference>
<evidence type="ECO:0000313" key="13">
    <source>
        <dbReference type="EMBL" id="GMA27844.1"/>
    </source>
</evidence>
<protein>
    <recommendedName>
        <fullName evidence="4">Flagellar motor switch protein FliG</fullName>
    </recommendedName>
</protein>
<keyword evidence="9" id="KW-0975">Bacterial flagellum</keyword>
<evidence type="ECO:0000256" key="7">
    <source>
        <dbReference type="ARBA" id="ARBA00022779"/>
    </source>
</evidence>
<dbReference type="AlphaFoldDB" id="A0AA37UF22"/>
<dbReference type="RefSeq" id="WP_284230776.1">
    <property type="nucleotide sequence ID" value="NZ_BSUL01000001.1"/>
</dbReference>
<dbReference type="Pfam" id="PF14841">
    <property type="entry name" value="FliG_M"/>
    <property type="match status" value="1"/>
</dbReference>
<comment type="similarity">
    <text evidence="3">Belongs to the FliG family.</text>
</comment>
<dbReference type="PANTHER" id="PTHR30534:SF0">
    <property type="entry name" value="FLAGELLAR MOTOR SWITCH PROTEIN FLIG"/>
    <property type="match status" value="1"/>
</dbReference>
<evidence type="ECO:0000256" key="3">
    <source>
        <dbReference type="ARBA" id="ARBA00010299"/>
    </source>
</evidence>
<evidence type="ECO:0000259" key="11">
    <source>
        <dbReference type="Pfam" id="PF14841"/>
    </source>
</evidence>
<comment type="caution">
    <text evidence="13">The sequence shown here is derived from an EMBL/GenBank/DDBJ whole genome shotgun (WGS) entry which is preliminary data.</text>
</comment>
<feature type="domain" description="Flagellar motor switch protein FliG middle" evidence="11">
    <location>
        <begin position="120"/>
        <end position="191"/>
    </location>
</feature>
<feature type="domain" description="Flagellar motor switch protein FliG C-terminal" evidence="10">
    <location>
        <begin position="223"/>
        <end position="330"/>
    </location>
</feature>
<keyword evidence="7" id="KW-0283">Flagellar rotation</keyword>
<evidence type="ECO:0000256" key="8">
    <source>
        <dbReference type="ARBA" id="ARBA00023136"/>
    </source>
</evidence>
<feature type="domain" description="Flagellar motor switch protein FliG N-terminal" evidence="12">
    <location>
        <begin position="9"/>
        <end position="111"/>
    </location>
</feature>
<evidence type="ECO:0000259" key="12">
    <source>
        <dbReference type="Pfam" id="PF14842"/>
    </source>
</evidence>
<evidence type="ECO:0000256" key="9">
    <source>
        <dbReference type="ARBA" id="ARBA00023143"/>
    </source>
</evidence>
<keyword evidence="6" id="KW-0145">Chemotaxis</keyword>
<dbReference type="GO" id="GO:0009425">
    <property type="term" value="C:bacterial-type flagellum basal body"/>
    <property type="evidence" value="ECO:0007669"/>
    <property type="project" value="UniProtKB-SubCell"/>
</dbReference>
<keyword evidence="14" id="KW-1185">Reference proteome</keyword>
<keyword evidence="13" id="KW-0282">Flagellum</keyword>
<dbReference type="EMBL" id="BSUL01000001">
    <property type="protein sequence ID" value="GMA27844.1"/>
    <property type="molecule type" value="Genomic_DNA"/>
</dbReference>
<keyword evidence="8" id="KW-0472">Membrane</keyword>
<keyword evidence="13" id="KW-0966">Cell projection</keyword>
<dbReference type="PANTHER" id="PTHR30534">
    <property type="entry name" value="FLAGELLAR MOTOR SWITCH PROTEIN FLIG"/>
    <property type="match status" value="1"/>
</dbReference>
<dbReference type="Pfam" id="PF01706">
    <property type="entry name" value="FliG_C"/>
    <property type="match status" value="1"/>
</dbReference>
<dbReference type="PRINTS" id="PR00954">
    <property type="entry name" value="FLGMOTORFLIG"/>
</dbReference>
<evidence type="ECO:0000256" key="6">
    <source>
        <dbReference type="ARBA" id="ARBA00022500"/>
    </source>
</evidence>
<dbReference type="InterPro" id="IPR028263">
    <property type="entry name" value="FliG_N"/>
</dbReference>
<accession>A0AA37UF22</accession>
<dbReference type="InterPro" id="IPR011002">
    <property type="entry name" value="FliG_a-hlx"/>
</dbReference>
<keyword evidence="13" id="KW-0969">Cilium</keyword>
<gene>
    <name evidence="13" type="primary">fliG</name>
    <name evidence="13" type="ORF">GCM10025874_10970</name>
</gene>
<organism evidence="13 14">
    <name type="scientific">Arenivirga flava</name>
    <dbReference type="NCBI Taxonomy" id="1930060"/>
    <lineage>
        <taxon>Bacteria</taxon>
        <taxon>Bacillati</taxon>
        <taxon>Actinomycetota</taxon>
        <taxon>Actinomycetes</taxon>
        <taxon>Micrococcales</taxon>
        <taxon>Microbacteriaceae</taxon>
        <taxon>Arenivirga</taxon>
    </lineage>
</organism>
<comment type="subcellular location">
    <subcellularLocation>
        <location evidence="1">Bacterial flagellum basal body</location>
    </subcellularLocation>
    <subcellularLocation>
        <location evidence="2">Cell membrane</location>
        <topology evidence="2">Peripheral membrane protein</topology>
        <orientation evidence="2">Cytoplasmic side</orientation>
    </subcellularLocation>
</comment>
<dbReference type="SUPFAM" id="SSF48029">
    <property type="entry name" value="FliG"/>
    <property type="match status" value="2"/>
</dbReference>
<dbReference type="Gene3D" id="1.10.220.30">
    <property type="match status" value="3"/>
</dbReference>
<proteinExistence type="inferred from homology"/>
<evidence type="ECO:0000256" key="5">
    <source>
        <dbReference type="ARBA" id="ARBA00022475"/>
    </source>
</evidence>
<dbReference type="GO" id="GO:0071973">
    <property type="term" value="P:bacterial-type flagellum-dependent cell motility"/>
    <property type="evidence" value="ECO:0007669"/>
    <property type="project" value="InterPro"/>
</dbReference>
<name>A0AA37UF22_9MICO</name>
<evidence type="ECO:0000256" key="2">
    <source>
        <dbReference type="ARBA" id="ARBA00004413"/>
    </source>
</evidence>
<dbReference type="GO" id="GO:0005886">
    <property type="term" value="C:plasma membrane"/>
    <property type="evidence" value="ECO:0007669"/>
    <property type="project" value="UniProtKB-SubCell"/>
</dbReference>
<dbReference type="Proteomes" id="UP001157160">
    <property type="component" value="Unassembled WGS sequence"/>
</dbReference>
<dbReference type="Pfam" id="PF14842">
    <property type="entry name" value="FliG_N"/>
    <property type="match status" value="1"/>
</dbReference>